<organism evidence="16 17">
    <name type="scientific">Ditylenchus destructor</name>
    <dbReference type="NCBI Taxonomy" id="166010"/>
    <lineage>
        <taxon>Eukaryota</taxon>
        <taxon>Metazoa</taxon>
        <taxon>Ecdysozoa</taxon>
        <taxon>Nematoda</taxon>
        <taxon>Chromadorea</taxon>
        <taxon>Rhabditida</taxon>
        <taxon>Tylenchina</taxon>
        <taxon>Tylenchomorpha</taxon>
        <taxon>Sphaerularioidea</taxon>
        <taxon>Anguinidae</taxon>
        <taxon>Anguininae</taxon>
        <taxon>Ditylenchus</taxon>
    </lineage>
</organism>
<evidence type="ECO:0000259" key="15">
    <source>
        <dbReference type="PROSITE" id="PS50255"/>
    </source>
</evidence>
<comment type="pathway">
    <text evidence="4">Sulfur metabolism.</text>
</comment>
<dbReference type="Gene3D" id="2.60.40.650">
    <property type="match status" value="1"/>
</dbReference>
<dbReference type="InterPro" id="IPR036374">
    <property type="entry name" value="OxRdtase_Mopterin-bd_sf"/>
</dbReference>
<evidence type="ECO:0000256" key="4">
    <source>
        <dbReference type="ARBA" id="ARBA00004678"/>
    </source>
</evidence>
<feature type="compositionally biased region" description="Polar residues" evidence="14">
    <location>
        <begin position="78"/>
        <end position="92"/>
    </location>
</feature>
<dbReference type="InterPro" id="IPR008335">
    <property type="entry name" value="Mopterin_OxRdtase_euk"/>
</dbReference>
<reference evidence="16" key="1">
    <citation type="submission" date="2022-01" db="EMBL/GenBank/DDBJ databases">
        <title>Genome Sequence Resource for Two Populations of Ditylenchus destructor, the Migratory Endoparasitic Phytonematode.</title>
        <authorList>
            <person name="Zhang H."/>
            <person name="Lin R."/>
            <person name="Xie B."/>
        </authorList>
    </citation>
    <scope>NUCLEOTIDE SEQUENCE</scope>
    <source>
        <strain evidence="16">BazhouSP</strain>
    </source>
</reference>
<accession>A0AAD4R8C6</accession>
<dbReference type="GO" id="GO:0030151">
    <property type="term" value="F:molybdenum ion binding"/>
    <property type="evidence" value="ECO:0007669"/>
    <property type="project" value="InterPro"/>
</dbReference>
<dbReference type="SUPFAM" id="SSF55856">
    <property type="entry name" value="Cytochrome b5-like heme/steroid binding domain"/>
    <property type="match status" value="1"/>
</dbReference>
<name>A0AAD4R8C6_9BILA</name>
<evidence type="ECO:0000256" key="2">
    <source>
        <dbReference type="ARBA" id="ARBA00001970"/>
    </source>
</evidence>
<dbReference type="InterPro" id="IPR022407">
    <property type="entry name" value="OxRdtase_Mopterin_BS"/>
</dbReference>
<dbReference type="FunFam" id="3.10.120.10:FF:000007">
    <property type="entry name" value="Sulfite oxidase, mitochondrial"/>
    <property type="match status" value="1"/>
</dbReference>
<dbReference type="InterPro" id="IPR036400">
    <property type="entry name" value="Cyt_B5-like_heme/steroid_sf"/>
</dbReference>
<comment type="subunit">
    <text evidence="6">Homodimer.</text>
</comment>
<dbReference type="PROSITE" id="PS00559">
    <property type="entry name" value="MOLYBDOPTERIN_EUK"/>
    <property type="match status" value="1"/>
</dbReference>
<proteinExistence type="predicted"/>
<keyword evidence="9" id="KW-0349">Heme</keyword>
<dbReference type="FunFam" id="3.90.420.10:FF:000002">
    <property type="entry name" value="sulfite oxidase, mitochondrial"/>
    <property type="match status" value="1"/>
</dbReference>
<dbReference type="CDD" id="cd02111">
    <property type="entry name" value="eukary_SO_Moco"/>
    <property type="match status" value="1"/>
</dbReference>
<comment type="caution">
    <text evidence="16">The sequence shown here is derived from an EMBL/GenBank/DDBJ whole genome shotgun (WGS) entry which is preliminary data.</text>
</comment>
<dbReference type="PANTHER" id="PTHR19372:SF7">
    <property type="entry name" value="SULFITE OXIDASE, MITOCHONDRIAL"/>
    <property type="match status" value="1"/>
</dbReference>
<evidence type="ECO:0000256" key="14">
    <source>
        <dbReference type="SAM" id="MobiDB-lite"/>
    </source>
</evidence>
<evidence type="ECO:0000256" key="3">
    <source>
        <dbReference type="ARBA" id="ARBA00004569"/>
    </source>
</evidence>
<protein>
    <recommendedName>
        <fullName evidence="7">sulfite oxidase</fullName>
        <ecNumber evidence="7">1.8.3.1</ecNumber>
    </recommendedName>
</protein>
<dbReference type="AlphaFoldDB" id="A0AAD4R8C6"/>
<comment type="cofactor">
    <cofactor evidence="1">
        <name>Mo-molybdopterin</name>
        <dbReference type="ChEBI" id="CHEBI:71302"/>
    </cofactor>
</comment>
<dbReference type="PANTHER" id="PTHR19372">
    <property type="entry name" value="SULFITE REDUCTASE"/>
    <property type="match status" value="1"/>
</dbReference>
<dbReference type="InterPro" id="IPR005066">
    <property type="entry name" value="MoCF_OxRdtse_dimer"/>
</dbReference>
<dbReference type="InterPro" id="IPR000572">
    <property type="entry name" value="OxRdtase_Mopterin-bd_dom"/>
</dbReference>
<dbReference type="GO" id="GO:0020037">
    <property type="term" value="F:heme binding"/>
    <property type="evidence" value="ECO:0007669"/>
    <property type="project" value="TreeGrafter"/>
</dbReference>
<dbReference type="PRINTS" id="PR00407">
    <property type="entry name" value="EUMOPTERIN"/>
</dbReference>
<evidence type="ECO:0000256" key="5">
    <source>
        <dbReference type="ARBA" id="ARBA00004971"/>
    </source>
</evidence>
<dbReference type="GO" id="GO:0043546">
    <property type="term" value="F:molybdopterin cofactor binding"/>
    <property type="evidence" value="ECO:0007669"/>
    <property type="project" value="InterPro"/>
</dbReference>
<dbReference type="PROSITE" id="PS50255">
    <property type="entry name" value="CYTOCHROME_B5_2"/>
    <property type="match status" value="1"/>
</dbReference>
<gene>
    <name evidence="16" type="ORF">DdX_03837</name>
</gene>
<keyword evidence="8" id="KW-0500">Molybdenum</keyword>
<evidence type="ECO:0000256" key="9">
    <source>
        <dbReference type="ARBA" id="ARBA00022617"/>
    </source>
</evidence>
<dbReference type="SMART" id="SM01117">
    <property type="entry name" value="Cyt-b5"/>
    <property type="match status" value="1"/>
</dbReference>
<feature type="domain" description="Cytochrome b5 heme-binding" evidence="15">
    <location>
        <begin position="101"/>
        <end position="182"/>
    </location>
</feature>
<dbReference type="GO" id="GO:0005758">
    <property type="term" value="C:mitochondrial intermembrane space"/>
    <property type="evidence" value="ECO:0007669"/>
    <property type="project" value="UniProtKB-SubCell"/>
</dbReference>
<comment type="subcellular location">
    <subcellularLocation>
        <location evidence="3">Mitochondrion intermembrane space</location>
    </subcellularLocation>
</comment>
<comment type="cofactor">
    <cofactor evidence="2">
        <name>heme b</name>
        <dbReference type="ChEBI" id="CHEBI:60344"/>
    </cofactor>
</comment>
<evidence type="ECO:0000256" key="11">
    <source>
        <dbReference type="ARBA" id="ARBA00023002"/>
    </source>
</evidence>
<dbReference type="Gene3D" id="3.10.120.10">
    <property type="entry name" value="Cytochrome b5-like heme/steroid binding domain"/>
    <property type="match status" value="1"/>
</dbReference>
<dbReference type="Proteomes" id="UP001201812">
    <property type="component" value="Unassembled WGS sequence"/>
</dbReference>
<dbReference type="GO" id="GO:0008482">
    <property type="term" value="F:sulfite oxidase activity"/>
    <property type="evidence" value="ECO:0007669"/>
    <property type="project" value="UniProtKB-EC"/>
</dbReference>
<keyword evidence="10" id="KW-0479">Metal-binding</keyword>
<evidence type="ECO:0000256" key="1">
    <source>
        <dbReference type="ARBA" id="ARBA00001924"/>
    </source>
</evidence>
<comment type="pathway">
    <text evidence="5">Energy metabolism; sulfur metabolism.</text>
</comment>
<dbReference type="EC" id="1.8.3.1" evidence="7"/>
<sequence length="572" mass="63824">MYLFVRKYYPAIGGLVASASVAYSLSMNDDEGAYNHKIRQHYAPRNHLFRIGYMADSMINTNSTPNRDITNVAIGLRSPSQTDKAGTGQTVEFQPPERPDLPVFRMDEVKKHNQTQDSKQRIWVTFKNGVYDVTDFAGSHPGGDKILLAAGGSVEPFWAIYAQHNTKEVAEILEELRIGSLDVEDLKASMAQKRDVNDPFSTDPIRHPALIINSQKPFNAETPPSLLIDDFRTPNQLFFVRNHMPVPQTNADTHKLQLDGIGLKRSVSLSVKDLKMNYEPVSVTSTVQCAGNRRNDMNDFKKVQGLMWTGTAISNAKWTGCRLRDVLMVAGVDPNDRRIKHVHFEGADTDPTGTCYGASIPFEKAMQPEVIIAYQMNDADIPPDHGYPIRIIAPGVVGARQVKWVTKIHISDVESPSHWQQKDYKAFPPNVQIGDTPDFNSVPAIQEYPVQSAICVPAPNAKVNRENGAIEVCGYAWSGGGRGIIRVEVSVDGGKTWESAALQQDPDQDLDHMWAWTLWRAEVKIPKEGDKFMLVCKATDRAYNTQPETATGLWNVRGLLHNAWHRVPIVIT</sequence>
<dbReference type="GO" id="GO:0006790">
    <property type="term" value="P:sulfur compound metabolic process"/>
    <property type="evidence" value="ECO:0007669"/>
    <property type="project" value="TreeGrafter"/>
</dbReference>
<dbReference type="Pfam" id="PF03404">
    <property type="entry name" value="Mo-co_dimer"/>
    <property type="match status" value="1"/>
</dbReference>
<evidence type="ECO:0000256" key="10">
    <source>
        <dbReference type="ARBA" id="ARBA00022723"/>
    </source>
</evidence>
<dbReference type="EMBL" id="JAKKPZ010000003">
    <property type="protein sequence ID" value="KAI1723667.1"/>
    <property type="molecule type" value="Genomic_DNA"/>
</dbReference>
<keyword evidence="13" id="KW-0496">Mitochondrion</keyword>
<evidence type="ECO:0000256" key="6">
    <source>
        <dbReference type="ARBA" id="ARBA00011738"/>
    </source>
</evidence>
<evidence type="ECO:0000256" key="13">
    <source>
        <dbReference type="ARBA" id="ARBA00023128"/>
    </source>
</evidence>
<keyword evidence="11" id="KW-0560">Oxidoreductase</keyword>
<keyword evidence="12" id="KW-0408">Iron</keyword>
<evidence type="ECO:0000256" key="7">
    <source>
        <dbReference type="ARBA" id="ARBA00012505"/>
    </source>
</evidence>
<dbReference type="SUPFAM" id="SSF81296">
    <property type="entry name" value="E set domains"/>
    <property type="match status" value="1"/>
</dbReference>
<dbReference type="InterPro" id="IPR001199">
    <property type="entry name" value="Cyt_B5-like_heme/steroid-bd"/>
</dbReference>
<feature type="region of interest" description="Disordered" evidence="14">
    <location>
        <begin position="78"/>
        <end position="99"/>
    </location>
</feature>
<dbReference type="InterPro" id="IPR014756">
    <property type="entry name" value="Ig_E-set"/>
</dbReference>
<keyword evidence="17" id="KW-1185">Reference proteome</keyword>
<dbReference type="SUPFAM" id="SSF56524">
    <property type="entry name" value="Oxidoreductase molybdopterin-binding domain"/>
    <property type="match status" value="1"/>
</dbReference>
<dbReference type="Pfam" id="PF00173">
    <property type="entry name" value="Cyt-b5"/>
    <property type="match status" value="1"/>
</dbReference>
<evidence type="ECO:0000256" key="8">
    <source>
        <dbReference type="ARBA" id="ARBA00022505"/>
    </source>
</evidence>
<evidence type="ECO:0000313" key="16">
    <source>
        <dbReference type="EMBL" id="KAI1723667.1"/>
    </source>
</evidence>
<dbReference type="Pfam" id="PF00174">
    <property type="entry name" value="Oxidored_molyb"/>
    <property type="match status" value="1"/>
</dbReference>
<dbReference type="Gene3D" id="3.90.420.10">
    <property type="entry name" value="Oxidoreductase, molybdopterin-binding domain"/>
    <property type="match status" value="1"/>
</dbReference>
<evidence type="ECO:0000313" key="17">
    <source>
        <dbReference type="Proteomes" id="UP001201812"/>
    </source>
</evidence>
<evidence type="ECO:0000256" key="12">
    <source>
        <dbReference type="ARBA" id="ARBA00023004"/>
    </source>
</evidence>